<protein>
    <recommendedName>
        <fullName evidence="1">Integrase catalytic domain-containing protein</fullName>
    </recommendedName>
</protein>
<evidence type="ECO:0000259" key="1">
    <source>
        <dbReference type="PROSITE" id="PS50994"/>
    </source>
</evidence>
<gene>
    <name evidence="2" type="ORF">E3N88_14398</name>
</gene>
<dbReference type="GO" id="GO:0003676">
    <property type="term" value="F:nucleic acid binding"/>
    <property type="evidence" value="ECO:0007669"/>
    <property type="project" value="InterPro"/>
</dbReference>
<dbReference type="InterPro" id="IPR036397">
    <property type="entry name" value="RNaseH_sf"/>
</dbReference>
<keyword evidence="3" id="KW-1185">Reference proteome</keyword>
<dbReference type="OrthoDB" id="5554229at2759"/>
<evidence type="ECO:0000313" key="3">
    <source>
        <dbReference type="Proteomes" id="UP000326396"/>
    </source>
</evidence>
<evidence type="ECO:0000313" key="2">
    <source>
        <dbReference type="EMBL" id="KAD5803038.1"/>
    </source>
</evidence>
<dbReference type="SUPFAM" id="SSF53098">
    <property type="entry name" value="Ribonuclease H-like"/>
    <property type="match status" value="1"/>
</dbReference>
<sequence length="441" mass="48723">MKVQAQRKTLHAVKVSFFRLYQLQLALDVADLKVKRKPRPEAGLGSFGGSGNSFLDHGNIGRRGDSRFSSSGAPDLRQQGSRTLSQIPILSLTLWAVVLRGSMPTGTEGCPEGKLRVLLVGEDEEAVDQGDMLALEALPSDTTSETIEGTCLALEVAGLGTHQGSLNTFKLEGGLLQPLAIPEAIWEGLSLDFIGGLPMSKGMNVILVVVDRLSKHAPFIALKHPYTAKGVAELFVKEVIRHHGIPKTLVSDRDPLFINGQTKVLNRCVEAYLRCFVVDKPTMWAQWLPWAEFWYNSTFHVSTGIAPFEMVYGRKPPTVFQYGQGEIKVEAVAQELNDRDMTLQLLKHHLANAQSTMKSQADKQMRELRFKVGEWVYVKLHPYRQMSIYKFLSSPPAVTAAALLPPPQLPPQQPAAAAVVCRRKRADCRLGFHHSAANNQD</sequence>
<organism evidence="2 3">
    <name type="scientific">Mikania micrantha</name>
    <name type="common">bitter vine</name>
    <dbReference type="NCBI Taxonomy" id="192012"/>
    <lineage>
        <taxon>Eukaryota</taxon>
        <taxon>Viridiplantae</taxon>
        <taxon>Streptophyta</taxon>
        <taxon>Embryophyta</taxon>
        <taxon>Tracheophyta</taxon>
        <taxon>Spermatophyta</taxon>
        <taxon>Magnoliopsida</taxon>
        <taxon>eudicotyledons</taxon>
        <taxon>Gunneridae</taxon>
        <taxon>Pentapetalae</taxon>
        <taxon>asterids</taxon>
        <taxon>campanulids</taxon>
        <taxon>Asterales</taxon>
        <taxon>Asteraceae</taxon>
        <taxon>Asteroideae</taxon>
        <taxon>Heliantheae alliance</taxon>
        <taxon>Eupatorieae</taxon>
        <taxon>Mikania</taxon>
    </lineage>
</organism>
<comment type="caution">
    <text evidence="2">The sequence shown here is derived from an EMBL/GenBank/DDBJ whole genome shotgun (WGS) entry which is preliminary data.</text>
</comment>
<feature type="domain" description="Integrase catalytic" evidence="1">
    <location>
        <begin position="178"/>
        <end position="274"/>
    </location>
</feature>
<dbReference type="InterPro" id="IPR012337">
    <property type="entry name" value="RNaseH-like_sf"/>
</dbReference>
<dbReference type="PROSITE" id="PS50994">
    <property type="entry name" value="INTEGRASE"/>
    <property type="match status" value="1"/>
</dbReference>
<dbReference type="Proteomes" id="UP000326396">
    <property type="component" value="Linkage Group LG15"/>
</dbReference>
<dbReference type="PANTHER" id="PTHR45835:SF99">
    <property type="entry name" value="CHROMO DOMAIN-CONTAINING PROTEIN-RELATED"/>
    <property type="match status" value="1"/>
</dbReference>
<name>A0A5N6P2K8_9ASTR</name>
<dbReference type="PANTHER" id="PTHR45835">
    <property type="entry name" value="YALI0A06105P"/>
    <property type="match status" value="1"/>
</dbReference>
<dbReference type="GO" id="GO:0015074">
    <property type="term" value="P:DNA integration"/>
    <property type="evidence" value="ECO:0007669"/>
    <property type="project" value="InterPro"/>
</dbReference>
<dbReference type="Gene3D" id="3.30.420.10">
    <property type="entry name" value="Ribonuclease H-like superfamily/Ribonuclease H"/>
    <property type="match status" value="2"/>
</dbReference>
<reference evidence="2 3" key="1">
    <citation type="submission" date="2019-05" db="EMBL/GenBank/DDBJ databases">
        <title>Mikania micrantha, genome provides insights into the molecular mechanism of rapid growth.</title>
        <authorList>
            <person name="Liu B."/>
        </authorList>
    </citation>
    <scope>NUCLEOTIDE SEQUENCE [LARGE SCALE GENOMIC DNA]</scope>
    <source>
        <strain evidence="2">NLD-2019</strain>
        <tissue evidence="2">Leaf</tissue>
    </source>
</reference>
<dbReference type="EMBL" id="SZYD01000007">
    <property type="protein sequence ID" value="KAD5803038.1"/>
    <property type="molecule type" value="Genomic_DNA"/>
</dbReference>
<accession>A0A5N6P2K8</accession>
<dbReference type="InterPro" id="IPR001584">
    <property type="entry name" value="Integrase_cat-core"/>
</dbReference>
<proteinExistence type="predicted"/>
<dbReference type="AlphaFoldDB" id="A0A5N6P2K8"/>